<accession>A0A834IC14</accession>
<dbReference type="AlphaFoldDB" id="A0A834IC14"/>
<evidence type="ECO:0000256" key="1">
    <source>
        <dbReference type="ARBA" id="ARBA00009995"/>
    </source>
</evidence>
<gene>
    <name evidence="5" type="ORF">GWI33_008689</name>
</gene>
<evidence type="ECO:0000256" key="2">
    <source>
        <dbReference type="ARBA" id="ARBA00022676"/>
    </source>
</evidence>
<comment type="similarity">
    <text evidence="1">Belongs to the UDP-glycosyltransferase family.</text>
</comment>
<dbReference type="Pfam" id="PF00201">
    <property type="entry name" value="UDPGT"/>
    <property type="match status" value="3"/>
</dbReference>
<dbReference type="EMBL" id="JAACXV010000405">
    <property type="protein sequence ID" value="KAF7278195.1"/>
    <property type="molecule type" value="Genomic_DNA"/>
</dbReference>
<keyword evidence="4" id="KW-0472">Membrane</keyword>
<dbReference type="CDD" id="cd03784">
    <property type="entry name" value="GT1_Gtf-like"/>
    <property type="match status" value="2"/>
</dbReference>
<organism evidence="5 6">
    <name type="scientific">Rhynchophorus ferrugineus</name>
    <name type="common">Red palm weevil</name>
    <name type="synonym">Curculio ferrugineus</name>
    <dbReference type="NCBI Taxonomy" id="354439"/>
    <lineage>
        <taxon>Eukaryota</taxon>
        <taxon>Metazoa</taxon>
        <taxon>Ecdysozoa</taxon>
        <taxon>Arthropoda</taxon>
        <taxon>Hexapoda</taxon>
        <taxon>Insecta</taxon>
        <taxon>Pterygota</taxon>
        <taxon>Neoptera</taxon>
        <taxon>Endopterygota</taxon>
        <taxon>Coleoptera</taxon>
        <taxon>Polyphaga</taxon>
        <taxon>Cucujiformia</taxon>
        <taxon>Curculionidae</taxon>
        <taxon>Dryophthorinae</taxon>
        <taxon>Rhynchophorus</taxon>
    </lineage>
</organism>
<evidence type="ECO:0000313" key="6">
    <source>
        <dbReference type="Proteomes" id="UP000625711"/>
    </source>
</evidence>
<keyword evidence="4" id="KW-1133">Transmembrane helix</keyword>
<dbReference type="PROSITE" id="PS00375">
    <property type="entry name" value="UDPGT"/>
    <property type="match status" value="1"/>
</dbReference>
<dbReference type="Proteomes" id="UP000625711">
    <property type="component" value="Unassembled WGS sequence"/>
</dbReference>
<dbReference type="InterPro" id="IPR035595">
    <property type="entry name" value="UDP_glycos_trans_CS"/>
</dbReference>
<protein>
    <recommendedName>
        <fullName evidence="7">UDP-glycosyltransferases domain-containing protein</fullName>
    </recommendedName>
</protein>
<evidence type="ECO:0000256" key="4">
    <source>
        <dbReference type="SAM" id="Phobius"/>
    </source>
</evidence>
<evidence type="ECO:0008006" key="7">
    <source>
        <dbReference type="Google" id="ProtNLM"/>
    </source>
</evidence>
<dbReference type="PANTHER" id="PTHR48043">
    <property type="entry name" value="EG:EG0003.4 PROTEIN-RELATED"/>
    <property type="match status" value="1"/>
</dbReference>
<proteinExistence type="inferred from homology"/>
<dbReference type="FunFam" id="3.40.50.2000:FF:000050">
    <property type="entry name" value="UDP-glucuronosyltransferase"/>
    <property type="match status" value="1"/>
</dbReference>
<reference evidence="5" key="1">
    <citation type="submission" date="2020-08" db="EMBL/GenBank/DDBJ databases">
        <title>Genome sequencing and assembly of the red palm weevil Rhynchophorus ferrugineus.</title>
        <authorList>
            <person name="Dias G.B."/>
            <person name="Bergman C.M."/>
            <person name="Manee M."/>
        </authorList>
    </citation>
    <scope>NUCLEOTIDE SEQUENCE</scope>
    <source>
        <strain evidence="5">AA-2017</strain>
        <tissue evidence="5">Whole larva</tissue>
    </source>
</reference>
<dbReference type="SUPFAM" id="SSF53756">
    <property type="entry name" value="UDP-Glycosyltransferase/glycogen phosphorylase"/>
    <property type="match status" value="3"/>
</dbReference>
<keyword evidence="4" id="KW-0812">Transmembrane</keyword>
<feature type="transmembrane region" description="Helical" evidence="4">
    <location>
        <begin position="12"/>
        <end position="31"/>
    </location>
</feature>
<dbReference type="GO" id="GO:0008194">
    <property type="term" value="F:UDP-glycosyltransferase activity"/>
    <property type="evidence" value="ECO:0007669"/>
    <property type="project" value="InterPro"/>
</dbReference>
<dbReference type="Gene3D" id="3.40.50.2000">
    <property type="entry name" value="Glycogen Phosphorylase B"/>
    <property type="match status" value="5"/>
</dbReference>
<keyword evidence="3" id="KW-0808">Transferase</keyword>
<feature type="transmembrane region" description="Helical" evidence="4">
    <location>
        <begin position="1069"/>
        <end position="1088"/>
    </location>
</feature>
<evidence type="ECO:0000313" key="5">
    <source>
        <dbReference type="EMBL" id="KAF7278195.1"/>
    </source>
</evidence>
<comment type="caution">
    <text evidence="5">The sequence shown here is derived from an EMBL/GenBank/DDBJ whole genome shotgun (WGS) entry which is preliminary data.</text>
</comment>
<name>A0A834IC14_RHYFE</name>
<keyword evidence="2" id="KW-0328">Glycosyltransferase</keyword>
<dbReference type="InterPro" id="IPR002213">
    <property type="entry name" value="UDP_glucos_trans"/>
</dbReference>
<evidence type="ECO:0000256" key="3">
    <source>
        <dbReference type="ARBA" id="ARBA00022679"/>
    </source>
</evidence>
<sequence>MRTITITKSAIIFVWLPIISQCANILGVFPMPGGSHYILAYKLMKGLAEAGHNITFVSPFKAKSLPENGTIHEIVLDDLIQQFQGHLQNLFNEDSANILDKVVHLATFLLPNTNMTLHHPKVRELVESRPNFDAVIMEQFSNDGLKIFAHIFNCPLIVLNSMGPNGRINSLVGNYIPVSYVRHMYFQGDNADMNLIERGYNLGLHILEYIVTNWYSIVKHNEFVQSAFPSSPNLATLYKNISLVLLNSHSSLYTPQPLVPNMIEIGGYHIDPPKKLPQDLQTFLDEAKEGVIYFSMGSNLKSKDINEDKKKIFLNVLGRLKQKIIWKFEGDLPEKPDNMIISKWLSQQDILGHLQNLFNEDNGNILDNLVHLVTFLLPNTNKTLHHPKIRKLVESRPNFDAVIMEQFSNDGLKIFAHIFNCPLIVLNSVGPNGRINSLLGNYIPVSYIRHMYFQGDSADMNVIERVYNLGVHILEYIVINWYSIAKHNELVQSAFPNSPNLASIYKNISLAFLNSHSSFYNPQPLTPNMIEIGGYHIDPPKKLPQDLQTFLDEAKEGVIYFSMGSNLKSKDISEDKKKIFLNVLGGLKQKIIWKFEEHLPEKPDNMIISKWLSQQDILGVFPLPGGSHYILAYKLMKGLAEAGHKVTFVSPFKAKSLPEKGTLHEIVLDDLAKEFHEEVKTLNLFNDDQDSDLRKMLIMASFFLPNTNKTLHHPKVRKLVESKTKFDAVIMEHFSNHGLKVFSHIFECPLILLNSVGPNGRINSAVGNYIPASYVRHMFFQGDSEDMNFLERVRNVGFHIAEYIVANWISINNHNDAVQSAYPNSPDIATIYKNISLVLLNSHSSFYTPQPLVPNMVEVGGYHIDPPKKLPHDIQTFLDEATDGVIYFSMGSNLNSKDISLNKRKMFLKVLGGLKQKIIWKFEEDLPDKPDNMIISKWLSQQDILAHPNVKLFISHGGLLSLTETIHYGVPILVIPVFGDQPANAKRAVAGGYGLAIPYNDKNFTEDSFKSLIHELLYNSKYIENSKKISRRYHDRPMRPIDTAVYWIEYVIRNKGAEYLRVAGRKQPWYQFFLIDVLLFVLVTIFIVTKLISITLRRIVSVWGRNPKIKTQ</sequence>
<dbReference type="OrthoDB" id="5835829at2759"/>
<dbReference type="PANTHER" id="PTHR48043:SF159">
    <property type="entry name" value="EG:EG0003.4 PROTEIN-RELATED"/>
    <property type="match status" value="1"/>
</dbReference>
<keyword evidence="6" id="KW-1185">Reference proteome</keyword>
<dbReference type="InterPro" id="IPR050271">
    <property type="entry name" value="UDP-glycosyltransferase"/>
</dbReference>